<keyword evidence="14" id="KW-1185">Reference proteome</keyword>
<dbReference type="InterPro" id="IPR003317">
    <property type="entry name" value="Cyt-d_oxidase_su2"/>
</dbReference>
<dbReference type="Proteomes" id="UP000006755">
    <property type="component" value="Unassembled WGS sequence"/>
</dbReference>
<keyword evidence="4" id="KW-1003">Cell membrane</keyword>
<keyword evidence="11 12" id="KW-0472">Membrane</keyword>
<proteinExistence type="inferred from homology"/>
<name>K2JM47_9GAMM</name>
<feature type="transmembrane region" description="Helical" evidence="12">
    <location>
        <begin position="263"/>
        <end position="283"/>
    </location>
</feature>
<feature type="transmembrane region" description="Helical" evidence="12">
    <location>
        <begin position="201"/>
        <end position="225"/>
    </location>
</feature>
<feature type="transmembrane region" description="Helical" evidence="12">
    <location>
        <begin position="117"/>
        <end position="140"/>
    </location>
</feature>
<feature type="transmembrane region" description="Helical" evidence="12">
    <location>
        <begin position="160"/>
        <end position="180"/>
    </location>
</feature>
<evidence type="ECO:0000256" key="4">
    <source>
        <dbReference type="ARBA" id="ARBA00022475"/>
    </source>
</evidence>
<feature type="transmembrane region" description="Helical" evidence="12">
    <location>
        <begin position="12"/>
        <end position="39"/>
    </location>
</feature>
<feature type="transmembrane region" description="Helical" evidence="12">
    <location>
        <begin position="290"/>
        <end position="314"/>
    </location>
</feature>
<dbReference type="Pfam" id="PF02322">
    <property type="entry name" value="Cyt_bd_oxida_II"/>
    <property type="match status" value="1"/>
</dbReference>
<evidence type="ECO:0000313" key="14">
    <source>
        <dbReference type="Proteomes" id="UP000006755"/>
    </source>
</evidence>
<feature type="transmembrane region" description="Helical" evidence="12">
    <location>
        <begin position="334"/>
        <end position="356"/>
    </location>
</feature>
<evidence type="ECO:0000256" key="7">
    <source>
        <dbReference type="ARBA" id="ARBA00022723"/>
    </source>
</evidence>
<dbReference type="EMBL" id="AMRI01000008">
    <property type="protein sequence ID" value="EKE75487.1"/>
    <property type="molecule type" value="Genomic_DNA"/>
</dbReference>
<comment type="subcellular location">
    <subcellularLocation>
        <location evidence="1">Cell membrane</location>
        <topology evidence="1">Multi-pass membrane protein</topology>
    </subcellularLocation>
</comment>
<dbReference type="eggNOG" id="COG1294">
    <property type="taxonomic scope" value="Bacteria"/>
</dbReference>
<dbReference type="PANTHER" id="PTHR43141">
    <property type="entry name" value="CYTOCHROME BD2 SUBUNIT II"/>
    <property type="match status" value="1"/>
</dbReference>
<dbReference type="PIRSF" id="PIRSF000267">
    <property type="entry name" value="Cyt_oxidse_sub2"/>
    <property type="match status" value="1"/>
</dbReference>
<gene>
    <name evidence="13" type="ORF">B3C1_07414</name>
</gene>
<dbReference type="PANTHER" id="PTHR43141:SF5">
    <property type="entry name" value="CYTOCHROME BD-I UBIQUINOL OXIDASE SUBUNIT 2"/>
    <property type="match status" value="1"/>
</dbReference>
<evidence type="ECO:0000256" key="8">
    <source>
        <dbReference type="ARBA" id="ARBA00022982"/>
    </source>
</evidence>
<dbReference type="GO" id="GO:0046872">
    <property type="term" value="F:metal ion binding"/>
    <property type="evidence" value="ECO:0007669"/>
    <property type="project" value="UniProtKB-KW"/>
</dbReference>
<evidence type="ECO:0000256" key="10">
    <source>
        <dbReference type="ARBA" id="ARBA00023004"/>
    </source>
</evidence>
<feature type="transmembrane region" description="Helical" evidence="12">
    <location>
        <begin position="85"/>
        <end position="105"/>
    </location>
</feature>
<evidence type="ECO:0000256" key="1">
    <source>
        <dbReference type="ARBA" id="ARBA00004651"/>
    </source>
</evidence>
<dbReference type="GO" id="GO:0070069">
    <property type="term" value="C:cytochrome complex"/>
    <property type="evidence" value="ECO:0007669"/>
    <property type="project" value="TreeGrafter"/>
</dbReference>
<protein>
    <submittedName>
        <fullName evidence="13">Cytochrome d terminal oxidase polypeptide subunit II</fullName>
    </submittedName>
</protein>
<organism evidence="13 14">
    <name type="scientific">Gallaecimonas xiamenensis 3-C-1</name>
    <dbReference type="NCBI Taxonomy" id="745411"/>
    <lineage>
        <taxon>Bacteria</taxon>
        <taxon>Pseudomonadati</taxon>
        <taxon>Pseudomonadota</taxon>
        <taxon>Gammaproteobacteria</taxon>
        <taxon>Enterobacterales</taxon>
        <taxon>Gallaecimonadaceae</taxon>
        <taxon>Gallaecimonas</taxon>
    </lineage>
</organism>
<evidence type="ECO:0000256" key="5">
    <source>
        <dbReference type="ARBA" id="ARBA00022617"/>
    </source>
</evidence>
<keyword evidence="6 12" id="KW-0812">Transmembrane</keyword>
<keyword evidence="7" id="KW-0479">Metal-binding</keyword>
<dbReference type="AlphaFoldDB" id="K2JM47"/>
<dbReference type="GO" id="GO:0009055">
    <property type="term" value="F:electron transfer activity"/>
    <property type="evidence" value="ECO:0007669"/>
    <property type="project" value="TreeGrafter"/>
</dbReference>
<keyword evidence="8" id="KW-0249">Electron transport</keyword>
<evidence type="ECO:0000313" key="13">
    <source>
        <dbReference type="EMBL" id="EKE75487.1"/>
    </source>
</evidence>
<comment type="similarity">
    <text evidence="2">Belongs to the cytochrome ubiquinol oxidase subunit 2 family.</text>
</comment>
<dbReference type="GO" id="GO:0005886">
    <property type="term" value="C:plasma membrane"/>
    <property type="evidence" value="ECO:0007669"/>
    <property type="project" value="UniProtKB-SubCell"/>
</dbReference>
<dbReference type="STRING" id="745411.B3C1_07414"/>
<evidence type="ECO:0000256" key="11">
    <source>
        <dbReference type="ARBA" id="ARBA00023136"/>
    </source>
</evidence>
<dbReference type="PATRIC" id="fig|745411.4.peg.1462"/>
<evidence type="ECO:0000256" key="2">
    <source>
        <dbReference type="ARBA" id="ARBA00007543"/>
    </source>
</evidence>
<dbReference type="NCBIfam" id="TIGR00203">
    <property type="entry name" value="cydB"/>
    <property type="match status" value="1"/>
</dbReference>
<accession>K2JM47</accession>
<reference evidence="13 14" key="1">
    <citation type="journal article" date="2012" name="J. Bacteriol.">
        <title>Genome Sequence of Gallaecimonas xiamenensis Type Strain 3-C-1.</title>
        <authorList>
            <person name="Lai Q."/>
            <person name="Wang L."/>
            <person name="Wang W."/>
            <person name="Shao Z."/>
        </authorList>
    </citation>
    <scope>NUCLEOTIDE SEQUENCE [LARGE SCALE GENOMIC DNA]</scope>
    <source>
        <strain evidence="13 14">3-C-1</strain>
    </source>
</reference>
<dbReference type="GO" id="GO:0016682">
    <property type="term" value="F:oxidoreductase activity, acting on diphenols and related substances as donors, oxygen as acceptor"/>
    <property type="evidence" value="ECO:0007669"/>
    <property type="project" value="TreeGrafter"/>
</dbReference>
<keyword evidence="3" id="KW-0813">Transport</keyword>
<evidence type="ECO:0000256" key="3">
    <source>
        <dbReference type="ARBA" id="ARBA00022448"/>
    </source>
</evidence>
<sequence length="378" mass="41118">MDYEVLKLIWWVLIGVLLIGFAITDGFDMGAGALMPFVGKTDTERRVAINALGPHWDGNQVWFITAGGAIFAAWPVVYAVAFSGFYWALLLVLFALFFRPVGFEYRSKVKDTRWRSAWDWGIFAGSAVPALVFGVAFGNLFLGVPFKLDNLMYSTYTGNFFQLLTPFALLCGVVSLSMLMMHGGNYLALRAEGPVAGRARIASAIAGLVMVVAFIAAGLCLQLGVDGYVLDKIGDTNSALNILNKTVSNKSGAWLANYDAFPLLWVAPVLGVVAGLMSVLLAWRGRPGWAFLFSSLACAGVIFTAGGSLFPFVMPSSLMPDHSLTMWDVVSSHKTLGIMFVVACIFVPIVLGYTLWCYYKLWGKVSAEHIEQNSVGSY</sequence>
<dbReference type="GO" id="GO:0019646">
    <property type="term" value="P:aerobic electron transport chain"/>
    <property type="evidence" value="ECO:0007669"/>
    <property type="project" value="TreeGrafter"/>
</dbReference>
<evidence type="ECO:0000256" key="12">
    <source>
        <dbReference type="SAM" id="Phobius"/>
    </source>
</evidence>
<keyword evidence="10" id="KW-0408">Iron</keyword>
<keyword evidence="9 12" id="KW-1133">Transmembrane helix</keyword>
<comment type="caution">
    <text evidence="13">The sequence shown here is derived from an EMBL/GenBank/DDBJ whole genome shotgun (WGS) entry which is preliminary data.</text>
</comment>
<keyword evidence="5" id="KW-0349">Heme</keyword>
<evidence type="ECO:0000256" key="9">
    <source>
        <dbReference type="ARBA" id="ARBA00022989"/>
    </source>
</evidence>
<evidence type="ECO:0000256" key="6">
    <source>
        <dbReference type="ARBA" id="ARBA00022692"/>
    </source>
</evidence>